<sequence>MVRLLDEAASLTRWGLGHAVPRVGIQAGARRGDLQAQLILATASGSGDRADGSLPLDLFEEVRSRGPIHRSAFAYVTASHPVVKEVLGSPDVRVGIDVGAGGFLGPVRRWADRSTPIGPLTPPSLLAVEPPEHTRYRKLVTRVFSVKAVKGLRERTQEIADRLLDDLEASRGASVDLVERYCALLPVTVIAEILGVPQGERDRVLQFGEGAAPSLDMGLPLGRFRAVERSLRSFEDWLEDHMEAVRRSPGDDLLSQLVLARDDDGAGLTDLDLKATAGLVLAAGFETTVNLLGNGIALLQRHPDQLRTLLDDPDLWPRAVDEVLRYDPPVLLTGRTVVRDTELGGRAVPRGAVVTTLLAAANRDPEVFPDPQRFDVTRAEADQHVSFSSGRHYCLGAALARMEGEVGLRTLHERFPDLVLEAGARRRETRILRGYATLPARLHG</sequence>
<dbReference type="Gene3D" id="1.10.630.10">
    <property type="entry name" value="Cytochrome P450"/>
    <property type="match status" value="1"/>
</dbReference>
<proteinExistence type="inferred from homology"/>
<dbReference type="SUPFAM" id="SSF48264">
    <property type="entry name" value="Cytochrome P450"/>
    <property type="match status" value="1"/>
</dbReference>
<accession>A0ABU3PXV4</accession>
<evidence type="ECO:0000313" key="4">
    <source>
        <dbReference type="Proteomes" id="UP001268542"/>
    </source>
</evidence>
<comment type="similarity">
    <text evidence="1 2">Belongs to the cytochrome P450 family.</text>
</comment>
<reference evidence="3 4" key="1">
    <citation type="submission" date="2023-08" db="EMBL/GenBank/DDBJ databases">
        <title>Nocardioides seae sp. nov., a bacterium isolated from a soil.</title>
        <authorList>
            <person name="Wang X."/>
        </authorList>
    </citation>
    <scope>NUCLEOTIDE SEQUENCE [LARGE SCALE GENOMIC DNA]</scope>
    <source>
        <strain evidence="3 4">YZH12</strain>
    </source>
</reference>
<keyword evidence="2" id="KW-0560">Oxidoreductase</keyword>
<dbReference type="RefSeq" id="WP_315733552.1">
    <property type="nucleotide sequence ID" value="NZ_JAVYII010000005.1"/>
</dbReference>
<organism evidence="3 4">
    <name type="scientific">Nocardioides imazamoxiresistens</name>
    <dbReference type="NCBI Taxonomy" id="3231893"/>
    <lineage>
        <taxon>Bacteria</taxon>
        <taxon>Bacillati</taxon>
        <taxon>Actinomycetota</taxon>
        <taxon>Actinomycetes</taxon>
        <taxon>Propionibacteriales</taxon>
        <taxon>Nocardioidaceae</taxon>
        <taxon>Nocardioides</taxon>
    </lineage>
</organism>
<dbReference type="InterPro" id="IPR036396">
    <property type="entry name" value="Cyt_P450_sf"/>
</dbReference>
<dbReference type="PRINTS" id="PR00359">
    <property type="entry name" value="BP450"/>
</dbReference>
<comment type="caution">
    <text evidence="3">The sequence shown here is derived from an EMBL/GenBank/DDBJ whole genome shotgun (WGS) entry which is preliminary data.</text>
</comment>
<evidence type="ECO:0000256" key="2">
    <source>
        <dbReference type="RuleBase" id="RU000461"/>
    </source>
</evidence>
<dbReference type="PRINTS" id="PR00385">
    <property type="entry name" value="P450"/>
</dbReference>
<keyword evidence="2" id="KW-0503">Monooxygenase</keyword>
<dbReference type="EMBL" id="JAVYII010000005">
    <property type="protein sequence ID" value="MDT9594070.1"/>
    <property type="molecule type" value="Genomic_DNA"/>
</dbReference>
<dbReference type="InterPro" id="IPR002397">
    <property type="entry name" value="Cyt_P450_B"/>
</dbReference>
<dbReference type="InterPro" id="IPR017972">
    <property type="entry name" value="Cyt_P450_CS"/>
</dbReference>
<name>A0ABU3PXV4_9ACTN</name>
<evidence type="ECO:0000256" key="1">
    <source>
        <dbReference type="ARBA" id="ARBA00010617"/>
    </source>
</evidence>
<dbReference type="Pfam" id="PF00067">
    <property type="entry name" value="p450"/>
    <property type="match status" value="1"/>
</dbReference>
<gene>
    <name evidence="3" type="ORF">RDV89_13390</name>
</gene>
<dbReference type="PROSITE" id="PS00086">
    <property type="entry name" value="CYTOCHROME_P450"/>
    <property type="match status" value="1"/>
</dbReference>
<dbReference type="Proteomes" id="UP001268542">
    <property type="component" value="Unassembled WGS sequence"/>
</dbReference>
<keyword evidence="2" id="KW-0479">Metal-binding</keyword>
<keyword evidence="2" id="KW-0408">Iron</keyword>
<keyword evidence="2" id="KW-0349">Heme</keyword>
<dbReference type="CDD" id="cd20625">
    <property type="entry name" value="CYP164-like"/>
    <property type="match status" value="1"/>
</dbReference>
<dbReference type="PANTHER" id="PTHR46696:SF4">
    <property type="entry name" value="BIOTIN BIOSYNTHESIS CYTOCHROME P450"/>
    <property type="match status" value="1"/>
</dbReference>
<dbReference type="InterPro" id="IPR001128">
    <property type="entry name" value="Cyt_P450"/>
</dbReference>
<dbReference type="PANTHER" id="PTHR46696">
    <property type="entry name" value="P450, PUTATIVE (EUROFUNG)-RELATED"/>
    <property type="match status" value="1"/>
</dbReference>
<protein>
    <submittedName>
        <fullName evidence="3">Cytochrome P450</fullName>
    </submittedName>
</protein>
<keyword evidence="4" id="KW-1185">Reference proteome</keyword>
<evidence type="ECO:0000313" key="3">
    <source>
        <dbReference type="EMBL" id="MDT9594070.1"/>
    </source>
</evidence>